<accession>A0ABU1IUC3</accession>
<evidence type="ECO:0000313" key="2">
    <source>
        <dbReference type="EMBL" id="MDR6242868.1"/>
    </source>
</evidence>
<evidence type="ECO:0000313" key="3">
    <source>
        <dbReference type="Proteomes" id="UP001185028"/>
    </source>
</evidence>
<feature type="transmembrane region" description="Helical" evidence="1">
    <location>
        <begin position="77"/>
        <end position="96"/>
    </location>
</feature>
<proteinExistence type="predicted"/>
<name>A0ABU1IUC3_9BACL</name>
<comment type="caution">
    <text evidence="2">The sequence shown here is derived from an EMBL/GenBank/DDBJ whole genome shotgun (WGS) entry which is preliminary data.</text>
</comment>
<dbReference type="Proteomes" id="UP001185028">
    <property type="component" value="Unassembled WGS sequence"/>
</dbReference>
<keyword evidence="1" id="KW-0812">Transmembrane</keyword>
<keyword evidence="3" id="KW-1185">Reference proteome</keyword>
<feature type="transmembrane region" description="Helical" evidence="1">
    <location>
        <begin position="102"/>
        <end position="119"/>
    </location>
</feature>
<keyword evidence="1" id="KW-1133">Transmembrane helix</keyword>
<protein>
    <submittedName>
        <fullName evidence="2">Uncharacterized protein</fullName>
    </submittedName>
</protein>
<feature type="transmembrane region" description="Helical" evidence="1">
    <location>
        <begin position="38"/>
        <end position="56"/>
    </location>
</feature>
<feature type="transmembrane region" description="Helical" evidence="1">
    <location>
        <begin position="163"/>
        <end position="184"/>
    </location>
</feature>
<keyword evidence="1" id="KW-0472">Membrane</keyword>
<evidence type="ECO:0000256" key="1">
    <source>
        <dbReference type="SAM" id="Phobius"/>
    </source>
</evidence>
<organism evidence="2 3">
    <name type="scientific">Paenibacillus hunanensis</name>
    <dbReference type="NCBI Taxonomy" id="539262"/>
    <lineage>
        <taxon>Bacteria</taxon>
        <taxon>Bacillati</taxon>
        <taxon>Bacillota</taxon>
        <taxon>Bacilli</taxon>
        <taxon>Bacillales</taxon>
        <taxon>Paenibacillaceae</taxon>
        <taxon>Paenibacillus</taxon>
    </lineage>
</organism>
<dbReference type="EMBL" id="JAVDQH010000002">
    <property type="protein sequence ID" value="MDR6242868.1"/>
    <property type="molecule type" value="Genomic_DNA"/>
</dbReference>
<reference evidence="2 3" key="1">
    <citation type="submission" date="2023-07" db="EMBL/GenBank/DDBJ databases">
        <title>Genomic Encyclopedia of Type Strains, Phase IV (KMG-IV): sequencing the most valuable type-strain genomes for metagenomic binning, comparative biology and taxonomic classification.</title>
        <authorList>
            <person name="Goeker M."/>
        </authorList>
    </citation>
    <scope>NUCLEOTIDE SEQUENCE [LARGE SCALE GENOMIC DNA]</scope>
    <source>
        <strain evidence="2 3">DSM 22170</strain>
    </source>
</reference>
<feature type="transmembrane region" description="Helical" evidence="1">
    <location>
        <begin position="131"/>
        <end position="151"/>
    </location>
</feature>
<feature type="transmembrane region" description="Helical" evidence="1">
    <location>
        <begin position="12"/>
        <end position="32"/>
    </location>
</feature>
<sequence length="199" mass="22758">MIQWIKQQMSWSFSVMVIVAAIGLAAISQWWLNGLTNGGGTFNLFLVFILYTSLVIKGIHWLTYEKEDGITDNLQRLAAYLGMYALAFIVSSFVLGIHGRDVIMLAFISVCFGVIYSFNDLKYVFRRGWNTFLSVMVIPVLLVVWLIMHGWTSASWFDVYSMYDYFIASGVVYWLLIICTLALFSRHIIKQPQDSSSTQ</sequence>
<gene>
    <name evidence="2" type="ORF">JOC58_000752</name>
</gene>
<dbReference type="RefSeq" id="WP_188774341.1">
    <property type="nucleotide sequence ID" value="NZ_BMMB01000002.1"/>
</dbReference>